<sequence length="60" mass="6752">MRALHDLDTVADLIRKPRRVAHDHPNRLAALQEAPQHFAPDLTGGRGNNDHGILRNIQLK</sequence>
<keyword evidence="3" id="KW-1185">Reference proteome</keyword>
<dbReference type="EMBL" id="BMMZ01000015">
    <property type="protein sequence ID" value="GGL80777.1"/>
    <property type="molecule type" value="Genomic_DNA"/>
</dbReference>
<name>A0A917SIK6_9ACTN</name>
<evidence type="ECO:0000313" key="3">
    <source>
        <dbReference type="Proteomes" id="UP000613840"/>
    </source>
</evidence>
<evidence type="ECO:0000313" key="2">
    <source>
        <dbReference type="EMBL" id="GGL80777.1"/>
    </source>
</evidence>
<feature type="region of interest" description="Disordered" evidence="1">
    <location>
        <begin position="38"/>
        <end position="60"/>
    </location>
</feature>
<organism evidence="2 3">
    <name type="scientific">Microlunatus endophyticus</name>
    <dbReference type="NCBI Taxonomy" id="1716077"/>
    <lineage>
        <taxon>Bacteria</taxon>
        <taxon>Bacillati</taxon>
        <taxon>Actinomycetota</taxon>
        <taxon>Actinomycetes</taxon>
        <taxon>Propionibacteriales</taxon>
        <taxon>Propionibacteriaceae</taxon>
        <taxon>Microlunatus</taxon>
    </lineage>
</organism>
<evidence type="ECO:0000256" key="1">
    <source>
        <dbReference type="SAM" id="MobiDB-lite"/>
    </source>
</evidence>
<dbReference type="AlphaFoldDB" id="A0A917SIK6"/>
<protein>
    <submittedName>
        <fullName evidence="2">Uncharacterized protein</fullName>
    </submittedName>
</protein>
<reference evidence="2" key="1">
    <citation type="journal article" date="2014" name="Int. J. Syst. Evol. Microbiol.">
        <title>Complete genome sequence of Corynebacterium casei LMG S-19264T (=DSM 44701T), isolated from a smear-ripened cheese.</title>
        <authorList>
            <consortium name="US DOE Joint Genome Institute (JGI-PGF)"/>
            <person name="Walter F."/>
            <person name="Albersmeier A."/>
            <person name="Kalinowski J."/>
            <person name="Ruckert C."/>
        </authorList>
    </citation>
    <scope>NUCLEOTIDE SEQUENCE</scope>
    <source>
        <strain evidence="2">CGMCC 4.7306</strain>
    </source>
</reference>
<comment type="caution">
    <text evidence="2">The sequence shown here is derived from an EMBL/GenBank/DDBJ whole genome shotgun (WGS) entry which is preliminary data.</text>
</comment>
<gene>
    <name evidence="2" type="ORF">GCM10011575_43920</name>
</gene>
<reference evidence="2" key="2">
    <citation type="submission" date="2020-09" db="EMBL/GenBank/DDBJ databases">
        <authorList>
            <person name="Sun Q."/>
            <person name="Zhou Y."/>
        </authorList>
    </citation>
    <scope>NUCLEOTIDE SEQUENCE</scope>
    <source>
        <strain evidence="2">CGMCC 4.7306</strain>
    </source>
</reference>
<dbReference type="Proteomes" id="UP000613840">
    <property type="component" value="Unassembled WGS sequence"/>
</dbReference>
<accession>A0A917SIK6</accession>
<proteinExistence type="predicted"/>